<dbReference type="AlphaFoldDB" id="A0A9X2AZF6"/>
<feature type="domain" description="Thiamine pyrophosphate enzyme TPP-binding" evidence="14">
    <location>
        <begin position="400"/>
        <end position="540"/>
    </location>
</feature>
<keyword evidence="6" id="KW-0285">Flavoprotein</keyword>
<evidence type="ECO:0000256" key="7">
    <source>
        <dbReference type="ARBA" id="ARBA00022827"/>
    </source>
</evidence>
<comment type="pathway">
    <text evidence="3">Amino-acid biosynthesis; L-valine biosynthesis; L-valine from pyruvate: step 1/4.</text>
</comment>
<dbReference type="SUPFAM" id="SSF52467">
    <property type="entry name" value="DHS-like NAD/FAD-binding domain"/>
    <property type="match status" value="1"/>
</dbReference>
<comment type="catalytic activity">
    <reaction evidence="10">
        <text>2 pyruvate + H(+) = (2S)-2-acetolactate + CO2</text>
        <dbReference type="Rhea" id="RHEA:25249"/>
        <dbReference type="ChEBI" id="CHEBI:15361"/>
        <dbReference type="ChEBI" id="CHEBI:15378"/>
        <dbReference type="ChEBI" id="CHEBI:16526"/>
        <dbReference type="ChEBI" id="CHEBI:58476"/>
        <dbReference type="EC" id="2.2.1.6"/>
    </reaction>
</comment>
<dbReference type="Pfam" id="PF02776">
    <property type="entry name" value="TPP_enzyme_N"/>
    <property type="match status" value="1"/>
</dbReference>
<dbReference type="GO" id="GO:0005948">
    <property type="term" value="C:acetolactate synthase complex"/>
    <property type="evidence" value="ECO:0007669"/>
    <property type="project" value="TreeGrafter"/>
</dbReference>
<dbReference type="CDD" id="cd00568">
    <property type="entry name" value="TPP_enzymes"/>
    <property type="match status" value="1"/>
</dbReference>
<dbReference type="InterPro" id="IPR011766">
    <property type="entry name" value="TPP_enzyme_TPP-bd"/>
</dbReference>
<comment type="cofactor">
    <cofactor evidence="1">
        <name>thiamine diphosphate</name>
        <dbReference type="ChEBI" id="CHEBI:58937"/>
    </cofactor>
</comment>
<evidence type="ECO:0000256" key="10">
    <source>
        <dbReference type="ARBA" id="ARBA00048670"/>
    </source>
</evidence>
<keyword evidence="9" id="KW-0100">Branched-chain amino acid biosynthesis</keyword>
<dbReference type="Gene3D" id="3.40.50.1220">
    <property type="entry name" value="TPP-binding domain"/>
    <property type="match status" value="1"/>
</dbReference>
<evidence type="ECO:0000256" key="4">
    <source>
        <dbReference type="ARBA" id="ARBA00007812"/>
    </source>
</evidence>
<dbReference type="InterPro" id="IPR029035">
    <property type="entry name" value="DHS-like_NAD/FAD-binding_dom"/>
</dbReference>
<feature type="domain" description="Thiamine pyrophosphate enzyme N-terminal TPP-binding" evidence="15">
    <location>
        <begin position="12"/>
        <end position="129"/>
    </location>
</feature>
<evidence type="ECO:0000256" key="1">
    <source>
        <dbReference type="ARBA" id="ARBA00001964"/>
    </source>
</evidence>
<evidence type="ECO:0000256" key="11">
    <source>
        <dbReference type="RuleBase" id="RU362132"/>
    </source>
</evidence>
<protein>
    <recommendedName>
        <fullName evidence="5">acetolactate synthase</fullName>
        <ecNumber evidence="5">2.2.1.6</ecNumber>
    </recommendedName>
</protein>
<feature type="region of interest" description="Disordered" evidence="12">
    <location>
        <begin position="549"/>
        <end position="575"/>
    </location>
</feature>
<keyword evidence="7" id="KW-0274">FAD</keyword>
<dbReference type="Pfam" id="PF00205">
    <property type="entry name" value="TPP_enzyme_M"/>
    <property type="match status" value="1"/>
</dbReference>
<gene>
    <name evidence="16" type="ORF">MUN33_08535</name>
</gene>
<evidence type="ECO:0000259" key="15">
    <source>
        <dbReference type="Pfam" id="PF02776"/>
    </source>
</evidence>
<dbReference type="EC" id="2.2.1.6" evidence="5"/>
<dbReference type="InterPro" id="IPR012001">
    <property type="entry name" value="Thiamin_PyroP_enz_TPP-bd_dom"/>
</dbReference>
<organism evidence="16 17">
    <name type="scientific">Corynebacterium kalidii</name>
    <dbReference type="NCBI Taxonomy" id="2931982"/>
    <lineage>
        <taxon>Bacteria</taxon>
        <taxon>Bacillati</taxon>
        <taxon>Actinomycetota</taxon>
        <taxon>Actinomycetes</taxon>
        <taxon>Mycobacteriales</taxon>
        <taxon>Corynebacteriaceae</taxon>
        <taxon>Corynebacterium</taxon>
    </lineage>
</organism>
<dbReference type="InterPro" id="IPR029061">
    <property type="entry name" value="THDP-binding"/>
</dbReference>
<proteinExistence type="inferred from homology"/>
<dbReference type="GO" id="GO:0030976">
    <property type="term" value="F:thiamine pyrophosphate binding"/>
    <property type="evidence" value="ECO:0007669"/>
    <property type="project" value="InterPro"/>
</dbReference>
<feature type="compositionally biased region" description="Acidic residues" evidence="12">
    <location>
        <begin position="560"/>
        <end position="575"/>
    </location>
</feature>
<dbReference type="Pfam" id="PF02775">
    <property type="entry name" value="TPP_enzyme_C"/>
    <property type="match status" value="1"/>
</dbReference>
<dbReference type="CDD" id="cd07035">
    <property type="entry name" value="TPP_PYR_POX_like"/>
    <property type="match status" value="1"/>
</dbReference>
<evidence type="ECO:0000256" key="2">
    <source>
        <dbReference type="ARBA" id="ARBA00004974"/>
    </source>
</evidence>
<dbReference type="GO" id="GO:0009099">
    <property type="term" value="P:L-valine biosynthetic process"/>
    <property type="evidence" value="ECO:0007669"/>
    <property type="project" value="TreeGrafter"/>
</dbReference>
<dbReference type="PROSITE" id="PS00187">
    <property type="entry name" value="TPP_ENZYMES"/>
    <property type="match status" value="1"/>
</dbReference>
<dbReference type="GO" id="GO:0000287">
    <property type="term" value="F:magnesium ion binding"/>
    <property type="evidence" value="ECO:0007669"/>
    <property type="project" value="InterPro"/>
</dbReference>
<name>A0A9X2AZF6_9CORY</name>
<comment type="caution">
    <text evidence="16">The sequence shown here is derived from an EMBL/GenBank/DDBJ whole genome shotgun (WGS) entry which is preliminary data.</text>
</comment>
<dbReference type="Gene3D" id="3.40.50.970">
    <property type="match status" value="2"/>
</dbReference>
<dbReference type="GO" id="GO:0009097">
    <property type="term" value="P:isoleucine biosynthetic process"/>
    <property type="evidence" value="ECO:0007669"/>
    <property type="project" value="TreeGrafter"/>
</dbReference>
<feature type="domain" description="Thiamine pyrophosphate enzyme central" evidence="13">
    <location>
        <begin position="207"/>
        <end position="337"/>
    </location>
</feature>
<accession>A0A9X2AZF6</accession>
<keyword evidence="8 11" id="KW-0786">Thiamine pyrophosphate</keyword>
<comment type="pathway">
    <text evidence="2">Amino-acid biosynthesis; L-isoleucine biosynthesis; L-isoleucine from 2-oxobutanoate: step 1/4.</text>
</comment>
<dbReference type="InterPro" id="IPR012000">
    <property type="entry name" value="Thiamin_PyroP_enz_cen_dom"/>
</dbReference>
<dbReference type="SUPFAM" id="SSF52518">
    <property type="entry name" value="Thiamin diphosphate-binding fold (THDP-binding)"/>
    <property type="match status" value="2"/>
</dbReference>
<dbReference type="EMBL" id="JALIEA010000013">
    <property type="protein sequence ID" value="MCJ7858763.1"/>
    <property type="molecule type" value="Genomic_DNA"/>
</dbReference>
<evidence type="ECO:0000256" key="9">
    <source>
        <dbReference type="ARBA" id="ARBA00023304"/>
    </source>
</evidence>
<dbReference type="NCBIfam" id="NF005470">
    <property type="entry name" value="PRK07064.1"/>
    <property type="match status" value="1"/>
</dbReference>
<evidence type="ECO:0000256" key="8">
    <source>
        <dbReference type="ARBA" id="ARBA00023052"/>
    </source>
</evidence>
<reference evidence="16" key="1">
    <citation type="submission" date="2022-04" db="EMBL/GenBank/DDBJ databases">
        <title>Corynebacterium kalidii LD5P10.</title>
        <authorList>
            <person name="Sun J.Q."/>
        </authorList>
    </citation>
    <scope>NUCLEOTIDE SEQUENCE</scope>
    <source>
        <strain evidence="16">LD5P10</strain>
    </source>
</reference>
<evidence type="ECO:0000313" key="16">
    <source>
        <dbReference type="EMBL" id="MCJ7858763.1"/>
    </source>
</evidence>
<comment type="similarity">
    <text evidence="4 11">Belongs to the TPP enzyme family.</text>
</comment>
<dbReference type="InterPro" id="IPR000399">
    <property type="entry name" value="TPP-bd_CS"/>
</dbReference>
<dbReference type="Proteomes" id="UP001139207">
    <property type="component" value="Unassembled WGS sequence"/>
</dbReference>
<dbReference type="GO" id="GO:0003984">
    <property type="term" value="F:acetolactate synthase activity"/>
    <property type="evidence" value="ECO:0007669"/>
    <property type="project" value="UniProtKB-EC"/>
</dbReference>
<keyword evidence="17" id="KW-1185">Reference proteome</keyword>
<dbReference type="PANTHER" id="PTHR18968:SF13">
    <property type="entry name" value="ACETOLACTATE SYNTHASE CATALYTIC SUBUNIT, MITOCHONDRIAL"/>
    <property type="match status" value="1"/>
</dbReference>
<evidence type="ECO:0000256" key="5">
    <source>
        <dbReference type="ARBA" id="ARBA00013145"/>
    </source>
</evidence>
<keyword evidence="9" id="KW-0028">Amino-acid biosynthesis</keyword>
<evidence type="ECO:0000259" key="13">
    <source>
        <dbReference type="Pfam" id="PF00205"/>
    </source>
</evidence>
<evidence type="ECO:0000256" key="6">
    <source>
        <dbReference type="ARBA" id="ARBA00022630"/>
    </source>
</evidence>
<sequence>MSDTQSPTTYRNGGELLADILSEAGVDTVFGIISVHNLPLVEAVSSRLRFVPVRHEAAAVNAADGYARASGTLGCALTSTGTGAGNAAGSLIESLSSATSVLHVTGQIQSRYLGSGRGFIHETRDQKGMLDAVSRAAFTITEADDAAPVLRRAAALAVDAVGGPVSVEWPIDLQFAPTTDTGDGAGSVDGAALPEPVAPRVPDTGELEAALKLLSSARRPLLWLGGGATGREARDLAVHLAESWGAGVVTSNSGRGAVPEDHDLCIGNYAASPAGRGLLAEADCLLTVGTHFRSNETSDYTVEIPRLHVQVDQDAAAIGRVYPAQAGVHGDAAEVLGYLVDNRAALRSDKDWRRRVTAAREECRRRQRDGLGDHAAFADALRDILPDGSPVARDVTIASSSWGNRLLPMPTPGVNIFPRGGGIGQGLAMAIGAAAAVPDQPVVSICGDGGLAVHLGEMLTLAQENPWLVLLVFNDGGYGVLRNMQDSMGNDRTGVDLATPDFRMLAAACGLDYARISSPDEVHGVLADAVALTSAVVVEVDLAAYGDMPAPFTPPVSVPDGDEEDENDGDGEDDE</sequence>
<dbReference type="InterPro" id="IPR045229">
    <property type="entry name" value="TPP_enz"/>
</dbReference>
<evidence type="ECO:0000256" key="3">
    <source>
        <dbReference type="ARBA" id="ARBA00005025"/>
    </source>
</evidence>
<evidence type="ECO:0000259" key="14">
    <source>
        <dbReference type="Pfam" id="PF02775"/>
    </source>
</evidence>
<evidence type="ECO:0000256" key="12">
    <source>
        <dbReference type="SAM" id="MobiDB-lite"/>
    </source>
</evidence>
<dbReference type="RefSeq" id="WP_244804502.1">
    <property type="nucleotide sequence ID" value="NZ_JALIEA010000013.1"/>
</dbReference>
<dbReference type="GO" id="GO:0050660">
    <property type="term" value="F:flavin adenine dinucleotide binding"/>
    <property type="evidence" value="ECO:0007669"/>
    <property type="project" value="TreeGrafter"/>
</dbReference>
<dbReference type="PANTHER" id="PTHR18968">
    <property type="entry name" value="THIAMINE PYROPHOSPHATE ENZYMES"/>
    <property type="match status" value="1"/>
</dbReference>
<evidence type="ECO:0000313" key="17">
    <source>
        <dbReference type="Proteomes" id="UP001139207"/>
    </source>
</evidence>